<dbReference type="InterPro" id="IPR013766">
    <property type="entry name" value="Thioredoxin_domain"/>
</dbReference>
<organism evidence="4 5">
    <name type="scientific">Flagellimonas ochracea</name>
    <dbReference type="NCBI Taxonomy" id="2696472"/>
    <lineage>
        <taxon>Bacteria</taxon>
        <taxon>Pseudomonadati</taxon>
        <taxon>Bacteroidota</taxon>
        <taxon>Flavobacteriia</taxon>
        <taxon>Flavobacteriales</taxon>
        <taxon>Flavobacteriaceae</taxon>
        <taxon>Flagellimonas</taxon>
    </lineage>
</organism>
<comment type="caution">
    <text evidence="4">The sequence shown here is derived from an EMBL/GenBank/DDBJ whole genome shotgun (WGS) entry which is preliminary data.</text>
</comment>
<feature type="domain" description="Thioredoxin" evidence="3">
    <location>
        <begin position="41"/>
        <end position="185"/>
    </location>
</feature>
<keyword evidence="5" id="KW-1185">Reference proteome</keyword>
<proteinExistence type="predicted"/>
<dbReference type="PROSITE" id="PS51352">
    <property type="entry name" value="THIOREDOXIN_2"/>
    <property type="match status" value="1"/>
</dbReference>
<keyword evidence="1" id="KW-0676">Redox-active center</keyword>
<evidence type="ECO:0000256" key="2">
    <source>
        <dbReference type="SAM" id="Phobius"/>
    </source>
</evidence>
<dbReference type="InterPro" id="IPR000866">
    <property type="entry name" value="AhpC/TSA"/>
</dbReference>
<dbReference type="InterPro" id="IPR036249">
    <property type="entry name" value="Thioredoxin-like_sf"/>
</dbReference>
<protein>
    <submittedName>
        <fullName evidence="4">Redoxin domain-containing protein</fullName>
    </submittedName>
</protein>
<dbReference type="EMBL" id="JAAABI010000008">
    <property type="protein sequence ID" value="NAY93309.1"/>
    <property type="molecule type" value="Genomic_DNA"/>
</dbReference>
<dbReference type="PROSITE" id="PS00194">
    <property type="entry name" value="THIOREDOXIN_1"/>
    <property type="match status" value="1"/>
</dbReference>
<sequence>MKLSKKQIGNAIWILAIALIVFTPVGFHLRVMVSKLFATGADIISVEEQQTLENYNWQLADIKGNRYNFESSRGEVVLLNFWATWCPPCVAELPSLEKLHKDYKDKVTFAFVANDKVDRVSAFLKKKGYDLPVYFQATAVPGELEHSSIPTTYIISKSGKIVVAESGVANWNSKSTRDLLNQLLKQ</sequence>
<dbReference type="InterPro" id="IPR050553">
    <property type="entry name" value="Thioredoxin_ResA/DsbE_sf"/>
</dbReference>
<dbReference type="Proteomes" id="UP000667650">
    <property type="component" value="Unassembled WGS sequence"/>
</dbReference>
<dbReference type="SUPFAM" id="SSF52833">
    <property type="entry name" value="Thioredoxin-like"/>
    <property type="match status" value="1"/>
</dbReference>
<dbReference type="GO" id="GO:0016491">
    <property type="term" value="F:oxidoreductase activity"/>
    <property type="evidence" value="ECO:0007669"/>
    <property type="project" value="InterPro"/>
</dbReference>
<evidence type="ECO:0000259" key="3">
    <source>
        <dbReference type="PROSITE" id="PS51352"/>
    </source>
</evidence>
<dbReference type="AlphaFoldDB" id="A0A964WZ31"/>
<dbReference type="InterPro" id="IPR017937">
    <property type="entry name" value="Thioredoxin_CS"/>
</dbReference>
<evidence type="ECO:0000256" key="1">
    <source>
        <dbReference type="ARBA" id="ARBA00023284"/>
    </source>
</evidence>
<evidence type="ECO:0000313" key="5">
    <source>
        <dbReference type="Proteomes" id="UP000667650"/>
    </source>
</evidence>
<dbReference type="PANTHER" id="PTHR42852">
    <property type="entry name" value="THIOL:DISULFIDE INTERCHANGE PROTEIN DSBE"/>
    <property type="match status" value="1"/>
</dbReference>
<reference evidence="4" key="1">
    <citation type="submission" date="2020-01" db="EMBL/GenBank/DDBJ databases">
        <title>Muricauda ochracea sp. nov., isolated from a tidal flat of Garorim bay in Korea.</title>
        <authorList>
            <person name="Kim D."/>
            <person name="Yoo Y."/>
            <person name="Kim J.-J."/>
        </authorList>
    </citation>
    <scope>NUCLEOTIDE SEQUENCE</scope>
    <source>
        <strain evidence="4">JGD-17</strain>
    </source>
</reference>
<keyword evidence="2" id="KW-1133">Transmembrane helix</keyword>
<dbReference type="CDD" id="cd02966">
    <property type="entry name" value="TlpA_like_family"/>
    <property type="match status" value="1"/>
</dbReference>
<name>A0A964WZ31_9FLAO</name>
<dbReference type="Pfam" id="PF00578">
    <property type="entry name" value="AhpC-TSA"/>
    <property type="match status" value="1"/>
</dbReference>
<keyword evidence="2" id="KW-0812">Transmembrane</keyword>
<dbReference type="GO" id="GO:0016209">
    <property type="term" value="F:antioxidant activity"/>
    <property type="evidence" value="ECO:0007669"/>
    <property type="project" value="InterPro"/>
</dbReference>
<dbReference type="PANTHER" id="PTHR42852:SF17">
    <property type="entry name" value="THIOREDOXIN-LIKE PROTEIN HI_1115"/>
    <property type="match status" value="1"/>
</dbReference>
<evidence type="ECO:0000313" key="4">
    <source>
        <dbReference type="EMBL" id="NAY93309.1"/>
    </source>
</evidence>
<feature type="transmembrane region" description="Helical" evidence="2">
    <location>
        <begin position="12"/>
        <end position="29"/>
    </location>
</feature>
<keyword evidence="2" id="KW-0472">Membrane</keyword>
<accession>A0A964WZ31</accession>
<dbReference type="RefSeq" id="WP_166524716.1">
    <property type="nucleotide sequence ID" value="NZ_JAAABI010000008.1"/>
</dbReference>
<dbReference type="Gene3D" id="3.40.30.10">
    <property type="entry name" value="Glutaredoxin"/>
    <property type="match status" value="1"/>
</dbReference>
<gene>
    <name evidence="4" type="ORF">GTQ34_15465</name>
</gene>